<evidence type="ECO:0000313" key="17">
    <source>
        <dbReference type="Proteomes" id="UP000316079"/>
    </source>
</evidence>
<keyword evidence="5 12" id="KW-0862">Zinc</keyword>
<evidence type="ECO:0000256" key="7">
    <source>
        <dbReference type="ARBA" id="ARBA00023121"/>
    </source>
</evidence>
<feature type="region of interest" description="Disordered" evidence="13">
    <location>
        <begin position="68"/>
        <end position="114"/>
    </location>
</feature>
<organism evidence="16 17">
    <name type="scientific">Danionella cerebrum</name>
    <dbReference type="NCBI Taxonomy" id="2873325"/>
    <lineage>
        <taxon>Eukaryota</taxon>
        <taxon>Metazoa</taxon>
        <taxon>Chordata</taxon>
        <taxon>Craniata</taxon>
        <taxon>Vertebrata</taxon>
        <taxon>Euteleostomi</taxon>
        <taxon>Actinopterygii</taxon>
        <taxon>Neopterygii</taxon>
        <taxon>Teleostei</taxon>
        <taxon>Ostariophysi</taxon>
        <taxon>Cypriniformes</taxon>
        <taxon>Danionidae</taxon>
        <taxon>Danioninae</taxon>
        <taxon>Danionella</taxon>
    </lineage>
</organism>
<dbReference type="PRINTS" id="PR00398">
    <property type="entry name" value="STRDHORMONER"/>
</dbReference>
<dbReference type="PRINTS" id="PR00047">
    <property type="entry name" value="STROIDFINGER"/>
</dbReference>
<evidence type="ECO:0000259" key="15">
    <source>
        <dbReference type="PROSITE" id="PS51843"/>
    </source>
</evidence>
<evidence type="ECO:0000256" key="6">
    <source>
        <dbReference type="ARBA" id="ARBA00023015"/>
    </source>
</evidence>
<name>A0A553QEX7_9TELE</name>
<dbReference type="FunFam" id="1.10.565.10:FF:000011">
    <property type="entry name" value="Nuclear receptor subfamily 5, group A, member 2"/>
    <property type="match status" value="1"/>
</dbReference>
<evidence type="ECO:0000256" key="4">
    <source>
        <dbReference type="ARBA" id="ARBA00022771"/>
    </source>
</evidence>
<proteinExistence type="inferred from homology"/>
<dbReference type="Pfam" id="PF00104">
    <property type="entry name" value="Hormone_recep"/>
    <property type="match status" value="1"/>
</dbReference>
<keyword evidence="6 12" id="KW-0805">Transcription regulation</keyword>
<dbReference type="PANTHER" id="PTHR48092">
    <property type="entry name" value="KNIRPS-RELATED PROTEIN-RELATED"/>
    <property type="match status" value="1"/>
</dbReference>
<feature type="compositionally biased region" description="Low complexity" evidence="13">
    <location>
        <begin position="69"/>
        <end position="88"/>
    </location>
</feature>
<dbReference type="InterPro" id="IPR013088">
    <property type="entry name" value="Znf_NHR/GATA"/>
</dbReference>
<dbReference type="InterPro" id="IPR001628">
    <property type="entry name" value="Znf_hrmn_rcpt"/>
</dbReference>
<evidence type="ECO:0000256" key="9">
    <source>
        <dbReference type="ARBA" id="ARBA00023163"/>
    </source>
</evidence>
<dbReference type="SUPFAM" id="SSF57716">
    <property type="entry name" value="Glucocorticoid receptor-like (DNA-binding domain)"/>
    <property type="match status" value="1"/>
</dbReference>
<evidence type="ECO:0000256" key="11">
    <source>
        <dbReference type="ARBA" id="ARBA00023242"/>
    </source>
</evidence>
<keyword evidence="2" id="KW-0754">Steroid-binding</keyword>
<dbReference type="Pfam" id="PF00105">
    <property type="entry name" value="zf-C4"/>
    <property type="match status" value="1"/>
</dbReference>
<evidence type="ECO:0000313" key="16">
    <source>
        <dbReference type="EMBL" id="TRY88491.1"/>
    </source>
</evidence>
<dbReference type="AlphaFoldDB" id="A0A553QEX7"/>
<dbReference type="PROSITE" id="PS00031">
    <property type="entry name" value="NUCLEAR_REC_DBD_1"/>
    <property type="match status" value="1"/>
</dbReference>
<feature type="domain" description="NR LBD" evidence="15">
    <location>
        <begin position="230"/>
        <end position="473"/>
    </location>
</feature>
<dbReference type="GO" id="GO:0005496">
    <property type="term" value="F:steroid binding"/>
    <property type="evidence" value="ECO:0007669"/>
    <property type="project" value="UniProtKB-KW"/>
</dbReference>
<keyword evidence="9 12" id="KW-0804">Transcription</keyword>
<evidence type="ECO:0000256" key="8">
    <source>
        <dbReference type="ARBA" id="ARBA00023125"/>
    </source>
</evidence>
<comment type="similarity">
    <text evidence="1">Belongs to the nuclear hormone receptor family. NR3 subfamily.</text>
</comment>
<evidence type="ECO:0008006" key="18">
    <source>
        <dbReference type="Google" id="ProtNLM"/>
    </source>
</evidence>
<gene>
    <name evidence="16" type="ORF">DNTS_005169</name>
</gene>
<dbReference type="InterPro" id="IPR050200">
    <property type="entry name" value="Nuclear_hormone_rcpt_NR3"/>
</dbReference>
<keyword evidence="3 12" id="KW-0479">Metal-binding</keyword>
<evidence type="ECO:0000256" key="5">
    <source>
        <dbReference type="ARBA" id="ARBA00022833"/>
    </source>
</evidence>
<dbReference type="SUPFAM" id="SSF48508">
    <property type="entry name" value="Nuclear receptor ligand-binding domain"/>
    <property type="match status" value="1"/>
</dbReference>
<keyword evidence="17" id="KW-1185">Reference proteome</keyword>
<dbReference type="GO" id="GO:0008270">
    <property type="term" value="F:zinc ion binding"/>
    <property type="evidence" value="ECO:0007669"/>
    <property type="project" value="UniProtKB-KW"/>
</dbReference>
<dbReference type="InterPro" id="IPR000536">
    <property type="entry name" value="Nucl_hrmn_rcpt_lig-bd"/>
</dbReference>
<evidence type="ECO:0000256" key="3">
    <source>
        <dbReference type="ARBA" id="ARBA00022723"/>
    </source>
</evidence>
<sequence length="474" mass="52909">MQSIYLIFMSSPEIGCCTELRLCCKLADMDLVQFYHPELFTFPSEPNGFLEMMSFSVSGHCPVFLKPETSSPSLTPSSPSDTQTQLSPGASSDTGSSCSLGGTEDPMRSGADWGARVNPLRTVKEGDEVVRSTPQRLCLVCGDIASGFHYGVASCEACKAFFKRTIQGNMEYSCSIGRDCEITKRRRKSCQACVRLDRVRGGRQKYKRSTMSNSSGFLSVTHADQTPAPSSGDHENKVVNLLLGVEPEESCARYDHTLQTDEVLRSFPDPTLSEDIDIRALTTLCDLADRELLQNISWAKHIPGFCRLSLSDQMSLLQSGWMEILILRVAFRSLSCEGKLVFADHYVMDADKARTAGLLELHRGILQLVRRFRSMRLEREEFVTLKAIALVNSDSSQIEDVIAVQALQDSLHQALLDLECIRHREDPRRAGKLLMSLPLLRQTSARALRHFCSIRQDGRVPMHTLFLELLEANV</sequence>
<dbReference type="InterPro" id="IPR035500">
    <property type="entry name" value="NHR-like_dom_sf"/>
</dbReference>
<dbReference type="SMART" id="SM00430">
    <property type="entry name" value="HOLI"/>
    <property type="match status" value="1"/>
</dbReference>
<dbReference type="EMBL" id="SRMA01026045">
    <property type="protein sequence ID" value="TRY88491.1"/>
    <property type="molecule type" value="Genomic_DNA"/>
</dbReference>
<dbReference type="GO" id="GO:0033993">
    <property type="term" value="P:response to lipid"/>
    <property type="evidence" value="ECO:0007669"/>
    <property type="project" value="UniProtKB-ARBA"/>
</dbReference>
<dbReference type="Proteomes" id="UP000316079">
    <property type="component" value="Unassembled WGS sequence"/>
</dbReference>
<protein>
    <recommendedName>
        <fullName evidence="18">Estrogen receptor</fullName>
    </recommendedName>
</protein>
<dbReference type="GO" id="GO:0042562">
    <property type="term" value="F:hormone binding"/>
    <property type="evidence" value="ECO:0007669"/>
    <property type="project" value="UniProtKB-ARBA"/>
</dbReference>
<dbReference type="PROSITE" id="PS51030">
    <property type="entry name" value="NUCLEAR_REC_DBD_2"/>
    <property type="match status" value="1"/>
</dbReference>
<evidence type="ECO:0000256" key="1">
    <source>
        <dbReference type="ARBA" id="ARBA00005413"/>
    </source>
</evidence>
<evidence type="ECO:0000256" key="13">
    <source>
        <dbReference type="SAM" id="MobiDB-lite"/>
    </source>
</evidence>
<dbReference type="PROSITE" id="PS51843">
    <property type="entry name" value="NR_LBD"/>
    <property type="match status" value="1"/>
</dbReference>
<reference evidence="16" key="2">
    <citation type="submission" date="2019-04" db="EMBL/GenBank/DDBJ databases">
        <authorList>
            <person name="Kadobianskyi M."/>
            <person name="Schulze L."/>
            <person name="Schuelke M."/>
            <person name="Judkewitz B."/>
        </authorList>
    </citation>
    <scope>NUCLEOTIDE SEQUENCE</scope>
    <source>
        <strain evidence="16">Bolton</strain>
        <tissue evidence="16">Whole-body</tissue>
    </source>
</reference>
<keyword evidence="7" id="KW-0446">Lipid-binding</keyword>
<feature type="domain" description="Nuclear receptor" evidence="14">
    <location>
        <begin position="135"/>
        <end position="193"/>
    </location>
</feature>
<accession>A0A553QEX7</accession>
<evidence type="ECO:0000256" key="12">
    <source>
        <dbReference type="RuleBase" id="RU004334"/>
    </source>
</evidence>
<dbReference type="EMBL" id="SRMA01026045">
    <property type="protein sequence ID" value="TRY88492.1"/>
    <property type="molecule type" value="Genomic_DNA"/>
</dbReference>
<keyword evidence="4 12" id="KW-0863">Zinc-finger</keyword>
<comment type="subcellular location">
    <subcellularLocation>
        <location evidence="12">Nucleus</location>
    </subcellularLocation>
</comment>
<dbReference type="CDD" id="cd06946">
    <property type="entry name" value="NR_LBD_ERR"/>
    <property type="match status" value="1"/>
</dbReference>
<evidence type="ECO:0000256" key="2">
    <source>
        <dbReference type="ARBA" id="ARBA00022665"/>
    </source>
</evidence>
<evidence type="ECO:0000256" key="10">
    <source>
        <dbReference type="ARBA" id="ARBA00023170"/>
    </source>
</evidence>
<dbReference type="Gene3D" id="3.30.50.10">
    <property type="entry name" value="Erythroid Transcription Factor GATA-1, subunit A"/>
    <property type="match status" value="1"/>
</dbReference>
<dbReference type="GO" id="GO:0005634">
    <property type="term" value="C:nucleus"/>
    <property type="evidence" value="ECO:0007669"/>
    <property type="project" value="UniProtKB-SubCell"/>
</dbReference>
<dbReference type="FunFam" id="3.30.50.10:FF:000139">
    <property type="entry name" value="Estrogen receptor beta a variant b"/>
    <property type="match status" value="1"/>
</dbReference>
<evidence type="ECO:0000259" key="14">
    <source>
        <dbReference type="PROSITE" id="PS51030"/>
    </source>
</evidence>
<dbReference type="OrthoDB" id="5799427at2759"/>
<reference evidence="16 17" key="1">
    <citation type="journal article" date="2019" name="Sci. Data">
        <title>Hybrid genome assembly and annotation of Danionella translucida.</title>
        <authorList>
            <person name="Kadobianskyi M."/>
            <person name="Schulze L."/>
            <person name="Schuelke M."/>
            <person name="Judkewitz B."/>
        </authorList>
    </citation>
    <scope>NUCLEOTIDE SEQUENCE [LARGE SCALE GENOMIC DNA]</scope>
    <source>
        <strain evidence="16 17">Bolton</strain>
    </source>
</reference>
<dbReference type="SMART" id="SM00399">
    <property type="entry name" value="ZnF_C4"/>
    <property type="match status" value="1"/>
</dbReference>
<keyword evidence="8 12" id="KW-0238">DNA-binding</keyword>
<dbReference type="GO" id="GO:0003700">
    <property type="term" value="F:DNA-binding transcription factor activity"/>
    <property type="evidence" value="ECO:0007669"/>
    <property type="project" value="InterPro"/>
</dbReference>
<dbReference type="GO" id="GO:0043565">
    <property type="term" value="F:sequence-specific DNA binding"/>
    <property type="evidence" value="ECO:0007669"/>
    <property type="project" value="InterPro"/>
</dbReference>
<dbReference type="InterPro" id="IPR001723">
    <property type="entry name" value="Nuclear_hrmn_rcpt"/>
</dbReference>
<keyword evidence="11 12" id="KW-0539">Nucleus</keyword>
<dbReference type="Gene3D" id="1.10.565.10">
    <property type="entry name" value="Retinoid X Receptor"/>
    <property type="match status" value="1"/>
</dbReference>
<feature type="compositionally biased region" description="Polar residues" evidence="13">
    <location>
        <begin position="89"/>
        <end position="100"/>
    </location>
</feature>
<keyword evidence="10 12" id="KW-0675">Receptor</keyword>
<dbReference type="STRING" id="623744.A0A553QEX7"/>
<comment type="caution">
    <text evidence="16">The sequence shown here is derived from an EMBL/GenBank/DDBJ whole genome shotgun (WGS) entry which is preliminary data.</text>
</comment>